<feature type="compositionally biased region" description="Polar residues" evidence="1">
    <location>
        <begin position="63"/>
        <end position="72"/>
    </location>
</feature>
<organism evidence="2 3">
    <name type="scientific">Polarella glacialis</name>
    <name type="common">Dinoflagellate</name>
    <dbReference type="NCBI Taxonomy" id="89957"/>
    <lineage>
        <taxon>Eukaryota</taxon>
        <taxon>Sar</taxon>
        <taxon>Alveolata</taxon>
        <taxon>Dinophyceae</taxon>
        <taxon>Suessiales</taxon>
        <taxon>Suessiaceae</taxon>
        <taxon>Polarella</taxon>
    </lineage>
</organism>
<sequence>MGCGGSVQVHTWAEGDASFVKVCPTDAGLESMPARRFCSKPSKQMGGEQDDHKVVGPRKLTAASRSSSNVDLQSDPILDSTAHRLLDSSDASDSKVQADKERLFAINSELRRLVDMDADALPSFHSFRHTGDTFDELSEHKLPPNLSSHQDWLKRIDVTLNSFVTENPLLFHDLVLNRRQRHSSCISKRAAAAKTSISGPPAARLATVLSRDAPDASCSGS</sequence>
<feature type="region of interest" description="Disordered" evidence="1">
    <location>
        <begin position="38"/>
        <end position="74"/>
    </location>
</feature>
<comment type="caution">
    <text evidence="2">The sequence shown here is derived from an EMBL/GenBank/DDBJ whole genome shotgun (WGS) entry which is preliminary data.</text>
</comment>
<dbReference type="EMBL" id="CAJNNV010016674">
    <property type="protein sequence ID" value="CAE8604606.1"/>
    <property type="molecule type" value="Genomic_DNA"/>
</dbReference>
<dbReference type="AlphaFoldDB" id="A0A813F2G2"/>
<proteinExistence type="predicted"/>
<evidence type="ECO:0000256" key="1">
    <source>
        <dbReference type="SAM" id="MobiDB-lite"/>
    </source>
</evidence>
<dbReference type="Proteomes" id="UP000654075">
    <property type="component" value="Unassembled WGS sequence"/>
</dbReference>
<accession>A0A813F2G2</accession>
<keyword evidence="3" id="KW-1185">Reference proteome</keyword>
<name>A0A813F2G2_POLGL</name>
<evidence type="ECO:0000313" key="3">
    <source>
        <dbReference type="Proteomes" id="UP000654075"/>
    </source>
</evidence>
<gene>
    <name evidence="2" type="ORF">PGLA1383_LOCUS22757</name>
</gene>
<protein>
    <submittedName>
        <fullName evidence="2">Uncharacterized protein</fullName>
    </submittedName>
</protein>
<reference evidence="2" key="1">
    <citation type="submission" date="2021-02" db="EMBL/GenBank/DDBJ databases">
        <authorList>
            <person name="Dougan E. K."/>
            <person name="Rhodes N."/>
            <person name="Thang M."/>
            <person name="Chan C."/>
        </authorList>
    </citation>
    <scope>NUCLEOTIDE SEQUENCE</scope>
</reference>
<evidence type="ECO:0000313" key="2">
    <source>
        <dbReference type="EMBL" id="CAE8604606.1"/>
    </source>
</evidence>